<comment type="caution">
    <text evidence="1">The sequence shown here is derived from an EMBL/GenBank/DDBJ whole genome shotgun (WGS) entry which is preliminary data.</text>
</comment>
<evidence type="ECO:0000313" key="1">
    <source>
        <dbReference type="EMBL" id="MBD2606631.1"/>
    </source>
</evidence>
<evidence type="ECO:0000313" key="2">
    <source>
        <dbReference type="Proteomes" id="UP000660380"/>
    </source>
</evidence>
<accession>A0ABR8GUB1</accession>
<sequence length="275" mass="31147">MRSPFPGMNPYLEQPIFWSEFHSRLIVAIADALAPNLLPKYYIGVETRTYLDTADEELLIGIPDAVVLSSISKQPSDQINSKETTQVAVQTHPIQITLPMPVEVKERYLEVRETKTDAVITVIEILSPKNKRKGKGRSVYEQKRHSILGSMSHLVEIDLLRADEPMAMKGVDSITDYRIVVSQHERRPIADLYAFTMREAIPEFLLPLKEPQEVTTVNLQSVVSGIYERGGYAIRIDYQQAVLPPTLSQGDRRWVEELQKKAEGRGQEAGGKKYE</sequence>
<gene>
    <name evidence="1" type="ORF">H6G81_19365</name>
</gene>
<dbReference type="Proteomes" id="UP000660380">
    <property type="component" value="Unassembled WGS sequence"/>
</dbReference>
<dbReference type="InterPro" id="IPR025132">
    <property type="entry name" value="DUF4058"/>
</dbReference>
<protein>
    <submittedName>
        <fullName evidence="1">DUF4058 family protein</fullName>
    </submittedName>
</protein>
<dbReference type="Pfam" id="PF13267">
    <property type="entry name" value="DUF4058"/>
    <property type="match status" value="1"/>
</dbReference>
<reference evidence="1 2" key="1">
    <citation type="journal article" date="2020" name="ISME J.">
        <title>Comparative genomics reveals insights into cyanobacterial evolution and habitat adaptation.</title>
        <authorList>
            <person name="Chen M.Y."/>
            <person name="Teng W.K."/>
            <person name="Zhao L."/>
            <person name="Hu C.X."/>
            <person name="Zhou Y.K."/>
            <person name="Han B.P."/>
            <person name="Song L.R."/>
            <person name="Shu W.S."/>
        </authorList>
    </citation>
    <scope>NUCLEOTIDE SEQUENCE [LARGE SCALE GENOMIC DNA]</scope>
    <source>
        <strain evidence="1 2">FACHB-248</strain>
    </source>
</reference>
<name>A0ABR8GUB1_9CYAN</name>
<proteinExistence type="predicted"/>
<keyword evidence="2" id="KW-1185">Reference proteome</keyword>
<dbReference type="EMBL" id="JACJTA010000044">
    <property type="protein sequence ID" value="MBD2606631.1"/>
    <property type="molecule type" value="Genomic_DNA"/>
</dbReference>
<organism evidence="1 2">
    <name type="scientific">Scytonema hofmannii FACHB-248</name>
    <dbReference type="NCBI Taxonomy" id="1842502"/>
    <lineage>
        <taxon>Bacteria</taxon>
        <taxon>Bacillati</taxon>
        <taxon>Cyanobacteriota</taxon>
        <taxon>Cyanophyceae</taxon>
        <taxon>Nostocales</taxon>
        <taxon>Scytonemataceae</taxon>
        <taxon>Scytonema</taxon>
    </lineage>
</organism>
<dbReference type="RefSeq" id="WP_029636555.1">
    <property type="nucleotide sequence ID" value="NZ_JACJTA010000044.1"/>
</dbReference>